<feature type="region of interest" description="Disordered" evidence="6">
    <location>
        <begin position="133"/>
        <end position="172"/>
    </location>
</feature>
<dbReference type="PROSITE" id="PS51294">
    <property type="entry name" value="HTH_MYB"/>
    <property type="match status" value="1"/>
</dbReference>
<evidence type="ECO:0000256" key="6">
    <source>
        <dbReference type="SAM" id="MobiDB-lite"/>
    </source>
</evidence>
<dbReference type="Gene3D" id="1.10.10.60">
    <property type="entry name" value="Homeodomain-like"/>
    <property type="match status" value="1"/>
</dbReference>
<feature type="compositionally biased region" description="Polar residues" evidence="6">
    <location>
        <begin position="145"/>
        <end position="160"/>
    </location>
</feature>
<keyword evidence="2" id="KW-0805">Transcription regulation</keyword>
<evidence type="ECO:0000313" key="8">
    <source>
        <dbReference type="Proteomes" id="UP000504603"/>
    </source>
</evidence>
<dbReference type="InterPro" id="IPR006447">
    <property type="entry name" value="Myb_dom_plants"/>
</dbReference>
<accession>A0A6J1CUM1</accession>
<feature type="region of interest" description="Disordered" evidence="6">
    <location>
        <begin position="357"/>
        <end position="453"/>
    </location>
</feature>
<dbReference type="InterPro" id="IPR017930">
    <property type="entry name" value="Myb_dom"/>
</dbReference>
<dbReference type="AlphaFoldDB" id="A0A6J1CUM1"/>
<sequence>MASTELSLECKVQSYSMLLKYSFGDHQLHTPAAVATADQSYDKLRAFVSRLEEERLKIDVFKRELPLCMQLLTNAVETSKRQLQACKTIEAPTPKPVLEEFMPLKNSTPAEDQNPATISDKANWMTSVQLWSQDASDATKHQSKQDSNNSSETSNHRSVINNNNNNGAFIPYSGPRAAAEKVPEMELLEKAPNNIIGGGGDEQRDRVGLLTESTPSCTTSSNANSTSQTHRKARRCWSPDLHRRFVNALQMLGGSQVATPKQIRELMKVDGLTNDEVKSHLQKYRLHTRRPGPTQQVASGPPPAQLVVLGLGGLWVPPEYAAAAAVAQGGAPALYGQAPPTSHPPSHFYTPPAVLPQEFYTRTPPPPHHLQHPSLQHHQVQLYKGPTPQTAGSSPESEARGTRERSESFQEEKSGSSSWRIEGGENGDERIKGRRSRSEEGGESNRSEITLKF</sequence>
<reference evidence="9" key="1">
    <citation type="submission" date="2025-08" db="UniProtKB">
        <authorList>
            <consortium name="RefSeq"/>
        </authorList>
    </citation>
    <scope>IDENTIFICATION</scope>
    <source>
        <strain evidence="9">OHB3-1</strain>
    </source>
</reference>
<dbReference type="GO" id="GO:0003677">
    <property type="term" value="F:DNA binding"/>
    <property type="evidence" value="ECO:0007669"/>
    <property type="project" value="UniProtKB-KW"/>
</dbReference>
<dbReference type="FunFam" id="1.10.10.60:FF:000002">
    <property type="entry name" value="Myb family transcription factor"/>
    <property type="match status" value="1"/>
</dbReference>
<evidence type="ECO:0000256" key="1">
    <source>
        <dbReference type="ARBA" id="ARBA00004123"/>
    </source>
</evidence>
<evidence type="ECO:0000256" key="5">
    <source>
        <dbReference type="ARBA" id="ARBA00023242"/>
    </source>
</evidence>
<dbReference type="SUPFAM" id="SSF46689">
    <property type="entry name" value="Homeodomain-like"/>
    <property type="match status" value="1"/>
</dbReference>
<dbReference type="PANTHER" id="PTHR31003">
    <property type="entry name" value="MYB FAMILY TRANSCRIPTION FACTOR"/>
    <property type="match status" value="1"/>
</dbReference>
<keyword evidence="3" id="KW-0238">DNA-binding</keyword>
<feature type="compositionally biased region" description="Low complexity" evidence="6">
    <location>
        <begin position="213"/>
        <end position="228"/>
    </location>
</feature>
<evidence type="ECO:0000256" key="3">
    <source>
        <dbReference type="ARBA" id="ARBA00023125"/>
    </source>
</evidence>
<dbReference type="GO" id="GO:0005634">
    <property type="term" value="C:nucleus"/>
    <property type="evidence" value="ECO:0007669"/>
    <property type="project" value="UniProtKB-SubCell"/>
</dbReference>
<name>A0A6J1CUM1_MOMCH</name>
<keyword evidence="8" id="KW-1185">Reference proteome</keyword>
<feature type="compositionally biased region" description="Basic and acidic residues" evidence="6">
    <location>
        <begin position="427"/>
        <end position="453"/>
    </location>
</feature>
<proteinExistence type="predicted"/>
<organism evidence="8 9">
    <name type="scientific">Momordica charantia</name>
    <name type="common">Bitter gourd</name>
    <name type="synonym">Balsam pear</name>
    <dbReference type="NCBI Taxonomy" id="3673"/>
    <lineage>
        <taxon>Eukaryota</taxon>
        <taxon>Viridiplantae</taxon>
        <taxon>Streptophyta</taxon>
        <taxon>Embryophyta</taxon>
        <taxon>Tracheophyta</taxon>
        <taxon>Spermatophyta</taxon>
        <taxon>Magnoliopsida</taxon>
        <taxon>eudicotyledons</taxon>
        <taxon>Gunneridae</taxon>
        <taxon>Pentapetalae</taxon>
        <taxon>rosids</taxon>
        <taxon>fabids</taxon>
        <taxon>Cucurbitales</taxon>
        <taxon>Cucurbitaceae</taxon>
        <taxon>Momordiceae</taxon>
        <taxon>Momordica</taxon>
    </lineage>
</organism>
<dbReference type="OrthoDB" id="1908613at2759"/>
<dbReference type="PANTHER" id="PTHR31003:SF19">
    <property type="entry name" value="MYB FAMILY TRANSCRIPTION FACTOR EFM"/>
    <property type="match status" value="1"/>
</dbReference>
<dbReference type="InterPro" id="IPR001005">
    <property type="entry name" value="SANT/Myb"/>
</dbReference>
<dbReference type="KEGG" id="mcha:111014432"/>
<gene>
    <name evidence="9" type="primary">LOC111014432</name>
</gene>
<keyword evidence="4" id="KW-0804">Transcription</keyword>
<dbReference type="InterPro" id="IPR044787">
    <property type="entry name" value="HHO5-like"/>
</dbReference>
<keyword evidence="5" id="KW-0539">Nucleus</keyword>
<dbReference type="Proteomes" id="UP000504603">
    <property type="component" value="Unplaced"/>
</dbReference>
<protein>
    <submittedName>
        <fullName evidence="9">Myb family transcription factor EFM-like</fullName>
    </submittedName>
</protein>
<feature type="compositionally biased region" description="Low complexity" evidence="6">
    <location>
        <begin position="372"/>
        <end position="382"/>
    </location>
</feature>
<dbReference type="NCBIfam" id="TIGR01557">
    <property type="entry name" value="myb_SHAQKYF"/>
    <property type="match status" value="1"/>
</dbReference>
<feature type="compositionally biased region" description="Basic and acidic residues" evidence="6">
    <location>
        <begin position="397"/>
        <end position="414"/>
    </location>
</feature>
<evidence type="ECO:0000259" key="7">
    <source>
        <dbReference type="PROSITE" id="PS51294"/>
    </source>
</evidence>
<feature type="region of interest" description="Disordered" evidence="6">
    <location>
        <begin position="212"/>
        <end position="234"/>
    </location>
</feature>
<evidence type="ECO:0000256" key="4">
    <source>
        <dbReference type="ARBA" id="ARBA00023163"/>
    </source>
</evidence>
<dbReference type="GeneID" id="111014432"/>
<dbReference type="InterPro" id="IPR009057">
    <property type="entry name" value="Homeodomain-like_sf"/>
</dbReference>
<evidence type="ECO:0000313" key="9">
    <source>
        <dbReference type="RefSeq" id="XP_022144846.1"/>
    </source>
</evidence>
<evidence type="ECO:0000256" key="2">
    <source>
        <dbReference type="ARBA" id="ARBA00023015"/>
    </source>
</evidence>
<feature type="domain" description="HTH myb-type" evidence="7">
    <location>
        <begin position="229"/>
        <end position="289"/>
    </location>
</feature>
<comment type="subcellular location">
    <subcellularLocation>
        <location evidence="1">Nucleus</location>
    </subcellularLocation>
</comment>
<dbReference type="Pfam" id="PF26575">
    <property type="entry name" value="HHO5_N"/>
    <property type="match status" value="1"/>
</dbReference>
<dbReference type="Pfam" id="PF00249">
    <property type="entry name" value="Myb_DNA-binding"/>
    <property type="match status" value="1"/>
</dbReference>
<dbReference type="RefSeq" id="XP_022144846.1">
    <property type="nucleotide sequence ID" value="XM_022289154.1"/>
</dbReference>
<feature type="compositionally biased region" description="Polar residues" evidence="6">
    <location>
        <begin position="387"/>
        <end position="396"/>
    </location>
</feature>
<dbReference type="InterPro" id="IPR058673">
    <property type="entry name" value="HHO5-like_N"/>
</dbReference>
<dbReference type="GO" id="GO:0003700">
    <property type="term" value="F:DNA-binding transcription factor activity"/>
    <property type="evidence" value="ECO:0007669"/>
    <property type="project" value="InterPro"/>
</dbReference>